<proteinExistence type="predicted"/>
<protein>
    <submittedName>
        <fullName evidence="2">Putative zinc ribbon domain-containing protein</fullName>
    </submittedName>
</protein>
<comment type="caution">
    <text evidence="2">The sequence shown here is derived from an EMBL/GenBank/DDBJ whole genome shotgun (WGS) entry which is preliminary data.</text>
</comment>
<dbReference type="OrthoDB" id="9801008at2"/>
<gene>
    <name evidence="2" type="ORF">PJIAN_2111</name>
</gene>
<dbReference type="Proteomes" id="UP000076586">
    <property type="component" value="Unassembled WGS sequence"/>
</dbReference>
<dbReference type="STRING" id="681398.PJIAN_2111"/>
<keyword evidence="3" id="KW-1185">Reference proteome</keyword>
<evidence type="ECO:0000259" key="1">
    <source>
        <dbReference type="Pfam" id="PF12674"/>
    </source>
</evidence>
<reference evidence="3" key="2">
    <citation type="journal article" date="2017" name="Genome Announc.">
        <title>Draft genome sequence of Paludibacter jiangxiensis NM7(T), a propionate-producing fermentative bacterium.</title>
        <authorList>
            <person name="Qiu Y.-L."/>
            <person name="Tourlousse D.M."/>
            <person name="Matsuura N."/>
            <person name="Ohashi A."/>
            <person name="Sekiguchi Y."/>
        </authorList>
    </citation>
    <scope>NUCLEOTIDE SEQUENCE [LARGE SCALE GENOMIC DNA]</scope>
    <source>
        <strain evidence="3">NM7</strain>
    </source>
</reference>
<name>A0A170ZDE6_9BACT</name>
<evidence type="ECO:0000313" key="3">
    <source>
        <dbReference type="Proteomes" id="UP000076586"/>
    </source>
</evidence>
<accession>A0A170ZDE6</accession>
<sequence length="85" mass="9755">MKNHKFCQSCGMPFREDPNGGGTNADGTKSAAYCSYCYQNGSFTFNGTLKEFKEHCRQKMIEKGISKFIAWLFTRGIGRLDRWKK</sequence>
<dbReference type="Pfam" id="PF12674">
    <property type="entry name" value="Zn_ribbon_2"/>
    <property type="match status" value="1"/>
</dbReference>
<dbReference type="AlphaFoldDB" id="A0A170ZDE6"/>
<dbReference type="InterPro" id="IPR025868">
    <property type="entry name" value="Zn_ribbon_dom_put"/>
</dbReference>
<dbReference type="RefSeq" id="WP_068702962.1">
    <property type="nucleotide sequence ID" value="NZ_BDCR01000002.1"/>
</dbReference>
<organism evidence="2 3">
    <name type="scientific">Paludibacter jiangxiensis</name>
    <dbReference type="NCBI Taxonomy" id="681398"/>
    <lineage>
        <taxon>Bacteria</taxon>
        <taxon>Pseudomonadati</taxon>
        <taxon>Bacteroidota</taxon>
        <taxon>Bacteroidia</taxon>
        <taxon>Bacteroidales</taxon>
        <taxon>Paludibacteraceae</taxon>
        <taxon>Paludibacter</taxon>
    </lineage>
</organism>
<reference evidence="3" key="1">
    <citation type="submission" date="2016-04" db="EMBL/GenBank/DDBJ databases">
        <title>Draft genome sequence of Paludibacter jiangxiensis strain NM7.</title>
        <authorList>
            <person name="Qiu Y."/>
            <person name="Matsuura N."/>
            <person name="Ohashi A."/>
            <person name="Tourlousse M.D."/>
            <person name="Sekiguchi Y."/>
        </authorList>
    </citation>
    <scope>NUCLEOTIDE SEQUENCE [LARGE SCALE GENOMIC DNA]</scope>
    <source>
        <strain evidence="3">NM7</strain>
    </source>
</reference>
<evidence type="ECO:0000313" key="2">
    <source>
        <dbReference type="EMBL" id="GAT62552.1"/>
    </source>
</evidence>
<dbReference type="EMBL" id="BDCR01000002">
    <property type="protein sequence ID" value="GAT62552.1"/>
    <property type="molecule type" value="Genomic_DNA"/>
</dbReference>
<feature type="domain" description="Putative zinc ribbon" evidence="1">
    <location>
        <begin position="6"/>
        <end position="84"/>
    </location>
</feature>